<evidence type="ECO:0000259" key="3">
    <source>
        <dbReference type="Pfam" id="PF13296"/>
    </source>
</evidence>
<dbReference type="SUPFAM" id="SSF69279">
    <property type="entry name" value="Phage tail proteins"/>
    <property type="match status" value="2"/>
</dbReference>
<dbReference type="Gene3D" id="3.55.50.10">
    <property type="entry name" value="Baseplate protein-like domains"/>
    <property type="match status" value="1"/>
</dbReference>
<sequence length="937" mass="98565">MSAALLDQVGAALAAFSSITRLYELKLEGDSAQDADLLLVEAFAGDEQLQTPGARDVIALSTSAHVALASLLGQPASLHISLADGTRTQFSGYISAAAMLGSNGGLARYRLRITPWLWLLTQTRNSRVWQDKTVTAIVDAVFSAYAPHALWRWSDEVASFMQDAGERSYCCQYRESDFDFVRRLLTEEGLAWRFDGQTLLVFADSSQACATPEDASSAQGGGIRFHGARVGEPGDSVQALSARRSLHVGLSSVLSYDYKAKKAVAASVPTNMVIGGKNAPLLESYDTPGQYWYANGAQAQRYAQLQMQSHEARAQLCQARSTVRTLRAGTRFTLTQGPLQAADGAAPEYVVLRVASIGVNNLPLPALEGLAELFGPIPELLEETVQEWGAGFPDFAAAIAQAQASGYANCIDMLAAATPWRPEHDDNDARQHATPTALGSQSAIVVGADGNDVASGADEIYCDKLGRVRIRFHWQQETGATCWVRVAQRAAGGGMGSQFLPRIGQEVLVQFLENDIDRPVIVGALYNGQGEGGTKPTPGGMARDQHDAGVFQPAHDHAIAGQGNVAGGNSPLWHGAAGTSAAHRNGAAQWGIRSKEFGKAGSAAGYNQLLFDDTDSQGRVQLKSSHAASELNLGHLIHAADNYRGSLRGAGAELRTDAYGVVRAKAGLLVSSYVLRHNAAQRDPAGDNAGGMALLKQAVLLGDTFSQAAKTHQTVAYASHIGVTAANASALDDKAAPLKAMLASVAGMHEQLPHTKDAIIAIAARAGLGVVAGQDMQLASGETVTMMSGQDTQFIGGGQLRVHTGQTIGVLGGVVKAGENNIGLQMIAAKQAIDVQAQADVLNVQAREEVNVISTNAHIDWAAAKSIRLSTAGGANITIEGGNITIQCPGKITVHAGRKSFLGPDRLAYPFPGLPNAICVECLKKSIAAGLAFTSVE</sequence>
<feature type="domain" description="Gp5/Type VI secretion system Vgr protein OB-fold" evidence="1">
    <location>
        <begin position="463"/>
        <end position="526"/>
    </location>
</feature>
<dbReference type="Proteomes" id="UP000218437">
    <property type="component" value="Chromosome"/>
</dbReference>
<dbReference type="KEGG" id="jsv:CNX70_13860"/>
<organism evidence="4 5">
    <name type="scientific">Janthinobacterium svalbardensis</name>
    <dbReference type="NCBI Taxonomy" id="368607"/>
    <lineage>
        <taxon>Bacteria</taxon>
        <taxon>Pseudomonadati</taxon>
        <taxon>Pseudomonadota</taxon>
        <taxon>Betaproteobacteria</taxon>
        <taxon>Burkholderiales</taxon>
        <taxon>Oxalobacteraceae</taxon>
        <taxon>Janthinobacterium</taxon>
    </lineage>
</organism>
<gene>
    <name evidence="4" type="ORF">CNX70_13860</name>
</gene>
<dbReference type="AlphaFoldDB" id="A0A290X3T9"/>
<feature type="domain" description="DUF2345" evidence="2">
    <location>
        <begin position="749"/>
        <end position="905"/>
    </location>
</feature>
<evidence type="ECO:0000313" key="4">
    <source>
        <dbReference type="EMBL" id="ATD63825.1"/>
    </source>
</evidence>
<dbReference type="InterPro" id="IPR018769">
    <property type="entry name" value="VgrG2_DUF2345"/>
</dbReference>
<dbReference type="SUPFAM" id="SSF69255">
    <property type="entry name" value="gp5 N-terminal domain-like"/>
    <property type="match status" value="1"/>
</dbReference>
<dbReference type="Gene3D" id="2.40.50.230">
    <property type="entry name" value="Gp5 N-terminal domain"/>
    <property type="match status" value="1"/>
</dbReference>
<dbReference type="Gene3D" id="4.10.220.110">
    <property type="match status" value="1"/>
</dbReference>
<dbReference type="InterPro" id="IPR006531">
    <property type="entry name" value="Gp5/Vgr_OB"/>
</dbReference>
<dbReference type="EMBL" id="CP023422">
    <property type="protein sequence ID" value="ATD63825.1"/>
    <property type="molecule type" value="Genomic_DNA"/>
</dbReference>
<dbReference type="InterPro" id="IPR037026">
    <property type="entry name" value="Vgr_OB-fold_dom_sf"/>
</dbReference>
<accession>A0A290X3T9</accession>
<reference evidence="4 5" key="1">
    <citation type="submission" date="2017-09" db="EMBL/GenBank/DDBJ databases">
        <title>Complete genome sequence of Janthinobacterium svalbardensis PAMC 27463.</title>
        <authorList>
            <person name="Cho Y.-J."/>
            <person name="Cho A."/>
            <person name="Kim O.-S."/>
            <person name="Lee J.-I."/>
        </authorList>
    </citation>
    <scope>NUCLEOTIDE SEQUENCE [LARGE SCALE GENOMIC DNA]</scope>
    <source>
        <strain evidence="4 5">PAMC 27463</strain>
    </source>
</reference>
<dbReference type="InterPro" id="IPR028244">
    <property type="entry name" value="T6SS_Rhs_Vgr_dom"/>
</dbReference>
<dbReference type="Pfam" id="PF05954">
    <property type="entry name" value="Phage_GPD"/>
    <property type="match status" value="1"/>
</dbReference>
<dbReference type="Pfam" id="PF04717">
    <property type="entry name" value="Phage_base_V"/>
    <property type="match status" value="1"/>
</dbReference>
<keyword evidence="5" id="KW-1185">Reference proteome</keyword>
<feature type="domain" description="Putative type VI secretion system Rhs element associated Vgr" evidence="3">
    <location>
        <begin position="603"/>
        <end position="709"/>
    </location>
</feature>
<evidence type="ECO:0000313" key="5">
    <source>
        <dbReference type="Proteomes" id="UP000218437"/>
    </source>
</evidence>
<dbReference type="Gene3D" id="2.30.110.50">
    <property type="match status" value="1"/>
</dbReference>
<dbReference type="Pfam" id="PF13296">
    <property type="entry name" value="T6SS_Vgr"/>
    <property type="match status" value="1"/>
</dbReference>
<dbReference type="NCBIfam" id="TIGR01646">
    <property type="entry name" value="vgr_GE"/>
    <property type="match status" value="1"/>
</dbReference>
<evidence type="ECO:0000259" key="1">
    <source>
        <dbReference type="Pfam" id="PF04717"/>
    </source>
</evidence>
<dbReference type="RefSeq" id="WP_096238449.1">
    <property type="nucleotide sequence ID" value="NZ_CP023422.1"/>
</dbReference>
<dbReference type="InterPro" id="IPR006533">
    <property type="entry name" value="T6SS_Vgr_RhsGE"/>
</dbReference>
<evidence type="ECO:0000259" key="2">
    <source>
        <dbReference type="Pfam" id="PF10106"/>
    </source>
</evidence>
<protein>
    <submittedName>
        <fullName evidence="4">Type VI secretion system tip protein VgrG</fullName>
    </submittedName>
</protein>
<proteinExistence type="predicted"/>
<dbReference type="Pfam" id="PF10106">
    <property type="entry name" value="DUF2345"/>
    <property type="match status" value="1"/>
</dbReference>
<name>A0A290X3T9_9BURK</name>